<protein>
    <submittedName>
        <fullName evidence="2">Uncharacterized protein</fullName>
    </submittedName>
</protein>
<reference evidence="2" key="1">
    <citation type="submission" date="2020-08" db="EMBL/GenBank/DDBJ databases">
        <title>Genome public.</title>
        <authorList>
            <person name="Liu C."/>
            <person name="Sun Q."/>
        </authorList>
    </citation>
    <scope>NUCLEOTIDE SEQUENCE</scope>
    <source>
        <strain evidence="2">BX7</strain>
    </source>
</reference>
<evidence type="ECO:0000313" key="3">
    <source>
        <dbReference type="Proteomes" id="UP000620366"/>
    </source>
</evidence>
<organism evidence="2 3">
    <name type="scientific">Feifania hominis</name>
    <dbReference type="NCBI Taxonomy" id="2763660"/>
    <lineage>
        <taxon>Bacteria</taxon>
        <taxon>Bacillati</taxon>
        <taxon>Bacillota</taxon>
        <taxon>Clostridia</taxon>
        <taxon>Eubacteriales</taxon>
        <taxon>Feifaniaceae</taxon>
        <taxon>Feifania</taxon>
    </lineage>
</organism>
<keyword evidence="3" id="KW-1185">Reference proteome</keyword>
<proteinExistence type="predicted"/>
<comment type="caution">
    <text evidence="2">The sequence shown here is derived from an EMBL/GenBank/DDBJ whole genome shotgun (WGS) entry which is preliminary data.</text>
</comment>
<dbReference type="InterPro" id="IPR011990">
    <property type="entry name" value="TPR-like_helical_dom_sf"/>
</dbReference>
<sequence length="116" mass="13590">MRNVVMTMTNSEPQGLRCPFEDPDGPPPDLTRDQLESAYARMKSGLEQTQDPRRRFALCMSLCCCCDKLGDFEKAYYYNQCAKQLRPEDVDVRFNESYLLGRIRGEIIRRQRSLER</sequence>
<feature type="region of interest" description="Disordered" evidence="1">
    <location>
        <begin position="1"/>
        <end position="32"/>
    </location>
</feature>
<accession>A0A926DF11</accession>
<dbReference type="EMBL" id="JACRSP010000002">
    <property type="protein sequence ID" value="MBC8536099.1"/>
    <property type="molecule type" value="Genomic_DNA"/>
</dbReference>
<evidence type="ECO:0000313" key="2">
    <source>
        <dbReference type="EMBL" id="MBC8536099.1"/>
    </source>
</evidence>
<gene>
    <name evidence="2" type="ORF">H8695_05265</name>
</gene>
<dbReference type="AlphaFoldDB" id="A0A926DF11"/>
<dbReference type="Proteomes" id="UP000620366">
    <property type="component" value="Unassembled WGS sequence"/>
</dbReference>
<feature type="compositionally biased region" description="Polar residues" evidence="1">
    <location>
        <begin position="1"/>
        <end position="13"/>
    </location>
</feature>
<dbReference type="Gene3D" id="1.25.40.10">
    <property type="entry name" value="Tetratricopeptide repeat domain"/>
    <property type="match status" value="1"/>
</dbReference>
<name>A0A926DF11_9FIRM</name>
<dbReference type="SUPFAM" id="SSF48452">
    <property type="entry name" value="TPR-like"/>
    <property type="match status" value="1"/>
</dbReference>
<evidence type="ECO:0000256" key="1">
    <source>
        <dbReference type="SAM" id="MobiDB-lite"/>
    </source>
</evidence>